<keyword evidence="1" id="KW-0472">Membrane</keyword>
<gene>
    <name evidence="2" type="ORF">HELGO_WM15402</name>
</gene>
<evidence type="ECO:0000313" key="2">
    <source>
        <dbReference type="EMBL" id="CAA6816856.1"/>
    </source>
</evidence>
<proteinExistence type="predicted"/>
<sequence length="137" mass="15760">MDKSFFVFIMIGFAFFYVVTNFVGGIQEEDEDYQNNKYKQEKNYAKYNGVDSVGRETVNVIGVDEKTQLKVWHQSMVKKDFLALFPNYNEMKSEINQRVIGDGLKNKILKHIDKVEGAFFSGGLTVEQAKHSLDSLE</sequence>
<dbReference type="EMBL" id="CACVAS010000097">
    <property type="protein sequence ID" value="CAA6816856.1"/>
    <property type="molecule type" value="Genomic_DNA"/>
</dbReference>
<name>A0A6S6TPD7_9BACT</name>
<dbReference type="AlphaFoldDB" id="A0A6S6TPD7"/>
<reference evidence="2" key="1">
    <citation type="submission" date="2020-01" db="EMBL/GenBank/DDBJ databases">
        <authorList>
            <person name="Meier V. D."/>
            <person name="Meier V D."/>
        </authorList>
    </citation>
    <scope>NUCLEOTIDE SEQUENCE</scope>
    <source>
        <strain evidence="2">HLG_WM_MAG_01</strain>
    </source>
</reference>
<keyword evidence="1" id="KW-1133">Transmembrane helix</keyword>
<feature type="transmembrane region" description="Helical" evidence="1">
    <location>
        <begin position="6"/>
        <end position="26"/>
    </location>
</feature>
<evidence type="ECO:0000256" key="1">
    <source>
        <dbReference type="SAM" id="Phobius"/>
    </source>
</evidence>
<organism evidence="2">
    <name type="scientific">uncultured Sulfurovum sp</name>
    <dbReference type="NCBI Taxonomy" id="269237"/>
    <lineage>
        <taxon>Bacteria</taxon>
        <taxon>Pseudomonadati</taxon>
        <taxon>Campylobacterota</taxon>
        <taxon>Epsilonproteobacteria</taxon>
        <taxon>Campylobacterales</taxon>
        <taxon>Sulfurovaceae</taxon>
        <taxon>Sulfurovum</taxon>
        <taxon>environmental samples</taxon>
    </lineage>
</organism>
<keyword evidence="1" id="KW-0812">Transmembrane</keyword>
<accession>A0A6S6TPD7</accession>
<protein>
    <submittedName>
        <fullName evidence="2">Uncharacterized protein</fullName>
    </submittedName>
</protein>